<evidence type="ECO:0000256" key="2">
    <source>
        <dbReference type="SAM" id="Phobius"/>
    </source>
</evidence>
<keyword evidence="4" id="KW-1185">Reference proteome</keyword>
<keyword evidence="2" id="KW-0812">Transmembrane</keyword>
<sequence>MAAGRSAQGWVVVPVAYAAFYLVLRLGGPLALRRTERKNAEVEPLDPGHRGVEVTGRRTEETAQWLVEHCDLPRVSAGGRSRLRVDAATYARVGEVAEQIDTGYTRVNGDVLVVHDLQPAAVRVHALRRRGWWRLLGDDRAEWDITDGDRTGRLVSGKAHLVSGLPVLVCFRFCAVFGGTSRWMIGFPRKPVGGSSTDERQVLTRVFPPLTASPHVVDPVEVLVPLENALVERRRRYLSLLEELAAEPDLSFRDARRAPDLALLTRVAGEVMAGSGERLCDLVDRAKEEHGLQVAIACARALARLPLGEFRSLTQRLLPIVGSRILSLQWTLTPSWTCVRCRGACRASATRADSGCCPGSRTSSRGWASSTILGSSGSSRGWPRRPVGSTR</sequence>
<gene>
    <name evidence="3" type="ORF">GCM10009843_16490</name>
</gene>
<reference evidence="3 4" key="1">
    <citation type="journal article" date="2019" name="Int. J. Syst. Evol. Microbiol.">
        <title>The Global Catalogue of Microorganisms (GCM) 10K type strain sequencing project: providing services to taxonomists for standard genome sequencing and annotation.</title>
        <authorList>
            <consortium name="The Broad Institute Genomics Platform"/>
            <consortium name="The Broad Institute Genome Sequencing Center for Infectious Disease"/>
            <person name="Wu L."/>
            <person name="Ma J."/>
        </authorList>
    </citation>
    <scope>NUCLEOTIDE SEQUENCE [LARGE SCALE GENOMIC DNA]</scope>
    <source>
        <strain evidence="3 4">JCM 16021</strain>
    </source>
</reference>
<dbReference type="EMBL" id="BAAAQQ010000007">
    <property type="protein sequence ID" value="GAA2121862.1"/>
    <property type="molecule type" value="Genomic_DNA"/>
</dbReference>
<keyword evidence="2" id="KW-1133">Transmembrane helix</keyword>
<keyword evidence="2" id="KW-0472">Membrane</keyword>
<name>A0ABN2Y618_9ACTN</name>
<evidence type="ECO:0000313" key="3">
    <source>
        <dbReference type="EMBL" id="GAA2121862.1"/>
    </source>
</evidence>
<accession>A0ABN2Y618</accession>
<evidence type="ECO:0000313" key="4">
    <source>
        <dbReference type="Proteomes" id="UP001500575"/>
    </source>
</evidence>
<feature type="region of interest" description="Disordered" evidence="1">
    <location>
        <begin position="352"/>
        <end position="391"/>
    </location>
</feature>
<feature type="transmembrane region" description="Helical" evidence="2">
    <location>
        <begin position="6"/>
        <end position="24"/>
    </location>
</feature>
<feature type="compositionally biased region" description="Low complexity" evidence="1">
    <location>
        <begin position="369"/>
        <end position="391"/>
    </location>
</feature>
<protein>
    <submittedName>
        <fullName evidence="3">Uncharacterized protein</fullName>
    </submittedName>
</protein>
<organism evidence="3 4">
    <name type="scientific">Nocardioides bigeumensis</name>
    <dbReference type="NCBI Taxonomy" id="433657"/>
    <lineage>
        <taxon>Bacteria</taxon>
        <taxon>Bacillati</taxon>
        <taxon>Actinomycetota</taxon>
        <taxon>Actinomycetes</taxon>
        <taxon>Propionibacteriales</taxon>
        <taxon>Nocardioidaceae</taxon>
        <taxon>Nocardioides</taxon>
    </lineage>
</organism>
<comment type="caution">
    <text evidence="3">The sequence shown here is derived from an EMBL/GenBank/DDBJ whole genome shotgun (WGS) entry which is preliminary data.</text>
</comment>
<dbReference type="Proteomes" id="UP001500575">
    <property type="component" value="Unassembled WGS sequence"/>
</dbReference>
<proteinExistence type="predicted"/>
<evidence type="ECO:0000256" key="1">
    <source>
        <dbReference type="SAM" id="MobiDB-lite"/>
    </source>
</evidence>